<evidence type="ECO:0000313" key="2">
    <source>
        <dbReference type="EMBL" id="GHF44189.1"/>
    </source>
</evidence>
<protein>
    <submittedName>
        <fullName evidence="2">Diacylglycerol kinase</fullName>
    </submittedName>
</protein>
<dbReference type="Pfam" id="PF00781">
    <property type="entry name" value="DAGK_cat"/>
    <property type="match status" value="1"/>
</dbReference>
<dbReference type="InterPro" id="IPR001206">
    <property type="entry name" value="Diacylglycerol_kinase_cat_dom"/>
</dbReference>
<dbReference type="GO" id="GO:0016301">
    <property type="term" value="F:kinase activity"/>
    <property type="evidence" value="ECO:0007669"/>
    <property type="project" value="UniProtKB-KW"/>
</dbReference>
<dbReference type="InterPro" id="IPR017438">
    <property type="entry name" value="ATP-NAD_kinase_N"/>
</dbReference>
<dbReference type="PANTHER" id="PTHR12358:SF54">
    <property type="entry name" value="SPHINGOSINE KINASE RELATED PROTEIN"/>
    <property type="match status" value="1"/>
</dbReference>
<evidence type="ECO:0000259" key="1">
    <source>
        <dbReference type="PROSITE" id="PS50146"/>
    </source>
</evidence>
<proteinExistence type="predicted"/>
<dbReference type="Proteomes" id="UP000626220">
    <property type="component" value="Unassembled WGS sequence"/>
</dbReference>
<dbReference type="Gene3D" id="3.40.50.10330">
    <property type="entry name" value="Probable inorganic polyphosphate/atp-NAD kinase, domain 1"/>
    <property type="match status" value="1"/>
</dbReference>
<dbReference type="SMART" id="SM00046">
    <property type="entry name" value="DAGKc"/>
    <property type="match status" value="1"/>
</dbReference>
<keyword evidence="2" id="KW-0418">Kinase</keyword>
<dbReference type="Gene3D" id="2.60.200.40">
    <property type="match status" value="1"/>
</dbReference>
<sequence>MKPIADADGPMQLAPSHQFRAEQEDICVLLNGGSGKYDTEAAAGEIRAAFAASGREAKLRVLDKGSDILPAARAALEDGFATIVAAGGDGTISAVASVLRGSGVTMGVIPLGTFNYFARSLDIPLEIPAAVALLTQGTARPVRVATINDRLFLNNASLGAYPAILKTREDVYRKWGRSRLAAYWSVLVALVTLRKPLHLTIEAAGQKSERRTPLIFAVNNAFQLEQLGLQGREDIAAGRLAMFIAPDTSRWGMLRNAVLLALGLAEKDQNFDLVAAERITITDSGRSYDIACDGERGKMRAPYTLQAIEDELTVIAPHARKDDLR</sequence>
<evidence type="ECO:0000313" key="3">
    <source>
        <dbReference type="Proteomes" id="UP000626220"/>
    </source>
</evidence>
<organism evidence="2 3">
    <name type="scientific">Seohaeicola zhoushanensis</name>
    <dbReference type="NCBI Taxonomy" id="1569283"/>
    <lineage>
        <taxon>Bacteria</taxon>
        <taxon>Pseudomonadati</taxon>
        <taxon>Pseudomonadota</taxon>
        <taxon>Alphaproteobacteria</taxon>
        <taxon>Rhodobacterales</taxon>
        <taxon>Roseobacteraceae</taxon>
        <taxon>Seohaeicola</taxon>
    </lineage>
</organism>
<dbReference type="SUPFAM" id="SSF111331">
    <property type="entry name" value="NAD kinase/diacylglycerol kinase-like"/>
    <property type="match status" value="1"/>
</dbReference>
<feature type="domain" description="DAGKc" evidence="1">
    <location>
        <begin position="21"/>
        <end position="151"/>
    </location>
</feature>
<dbReference type="PROSITE" id="PS50146">
    <property type="entry name" value="DAGK"/>
    <property type="match status" value="1"/>
</dbReference>
<keyword evidence="3" id="KW-1185">Reference proteome</keyword>
<dbReference type="PANTHER" id="PTHR12358">
    <property type="entry name" value="SPHINGOSINE KINASE"/>
    <property type="match status" value="1"/>
</dbReference>
<dbReference type="AlphaFoldDB" id="A0A8J3GVL0"/>
<gene>
    <name evidence="2" type="ORF">GCM10017056_15160</name>
</gene>
<reference evidence="2" key="2">
    <citation type="submission" date="2020-09" db="EMBL/GenBank/DDBJ databases">
        <authorList>
            <person name="Sun Q."/>
            <person name="Kim S."/>
        </authorList>
    </citation>
    <scope>NUCLEOTIDE SEQUENCE</scope>
    <source>
        <strain evidence="2">KCTC 42650</strain>
    </source>
</reference>
<accession>A0A8J3GVL0</accession>
<reference evidence="2" key="1">
    <citation type="journal article" date="2014" name="Int. J. Syst. Evol. Microbiol.">
        <title>Complete genome sequence of Corynebacterium casei LMG S-19264T (=DSM 44701T), isolated from a smear-ripened cheese.</title>
        <authorList>
            <consortium name="US DOE Joint Genome Institute (JGI-PGF)"/>
            <person name="Walter F."/>
            <person name="Albersmeier A."/>
            <person name="Kalinowski J."/>
            <person name="Ruckert C."/>
        </authorList>
    </citation>
    <scope>NUCLEOTIDE SEQUENCE</scope>
    <source>
        <strain evidence="2">KCTC 42650</strain>
    </source>
</reference>
<dbReference type="InterPro" id="IPR050187">
    <property type="entry name" value="Lipid_Phosphate_FormReg"/>
</dbReference>
<name>A0A8J3GVL0_9RHOB</name>
<comment type="caution">
    <text evidence="2">The sequence shown here is derived from an EMBL/GenBank/DDBJ whole genome shotgun (WGS) entry which is preliminary data.</text>
</comment>
<keyword evidence="2" id="KW-0808">Transferase</keyword>
<dbReference type="EMBL" id="BNCJ01000002">
    <property type="protein sequence ID" value="GHF44189.1"/>
    <property type="molecule type" value="Genomic_DNA"/>
</dbReference>
<dbReference type="InterPro" id="IPR016064">
    <property type="entry name" value="NAD/diacylglycerol_kinase_sf"/>
</dbReference>